<dbReference type="InterPro" id="IPR012902">
    <property type="entry name" value="N_methyl_site"/>
</dbReference>
<dbReference type="OrthoDB" id="2313614at2"/>
<dbReference type="Pfam" id="PF12019">
    <property type="entry name" value="GspH"/>
    <property type="match status" value="1"/>
</dbReference>
<evidence type="ECO:0000259" key="11">
    <source>
        <dbReference type="Pfam" id="PF12019"/>
    </source>
</evidence>
<evidence type="ECO:0000256" key="8">
    <source>
        <dbReference type="ARBA" id="ARBA00023136"/>
    </source>
</evidence>
<dbReference type="GO" id="GO:0015628">
    <property type="term" value="P:protein secretion by the type II secretion system"/>
    <property type="evidence" value="ECO:0007669"/>
    <property type="project" value="InterPro"/>
</dbReference>
<keyword evidence="4" id="KW-0488">Methylation</keyword>
<dbReference type="GO" id="GO:0005886">
    <property type="term" value="C:plasma membrane"/>
    <property type="evidence" value="ECO:0007669"/>
    <property type="project" value="UniProtKB-SubCell"/>
</dbReference>
<comment type="subcellular location">
    <subcellularLocation>
        <location evidence="1">Cell inner membrane</location>
        <topology evidence="1">Single-pass membrane protein</topology>
    </subcellularLocation>
</comment>
<evidence type="ECO:0000256" key="2">
    <source>
        <dbReference type="ARBA" id="ARBA00021549"/>
    </source>
</evidence>
<evidence type="ECO:0000256" key="10">
    <source>
        <dbReference type="ARBA" id="ARBA00030775"/>
    </source>
</evidence>
<dbReference type="Gene3D" id="3.55.40.10">
    <property type="entry name" value="minor pseudopilin epsh domain"/>
    <property type="match status" value="1"/>
</dbReference>
<comment type="caution">
    <text evidence="12">The sequence shown here is derived from an EMBL/GenBank/DDBJ whole genome shotgun (WGS) entry which is preliminary data.</text>
</comment>
<keyword evidence="8" id="KW-0472">Membrane</keyword>
<accession>A0A4R7PAX8</accession>
<keyword evidence="13" id="KW-1185">Reference proteome</keyword>
<evidence type="ECO:0000256" key="6">
    <source>
        <dbReference type="ARBA" id="ARBA00022692"/>
    </source>
</evidence>
<name>A0A4R7PAX8_9GAMM</name>
<dbReference type="AlphaFoldDB" id="A0A4R7PAX8"/>
<proteinExistence type="inferred from homology"/>
<evidence type="ECO:0000256" key="9">
    <source>
        <dbReference type="ARBA" id="ARBA00025772"/>
    </source>
</evidence>
<keyword evidence="6" id="KW-0812">Transmembrane</keyword>
<keyword evidence="5" id="KW-0997">Cell inner membrane</keyword>
<dbReference type="SUPFAM" id="SSF54523">
    <property type="entry name" value="Pili subunits"/>
    <property type="match status" value="1"/>
</dbReference>
<sequence>MKKQFAFTLIEMMVTVAIAGVLLAIAIPSFSAVVSNGRLSGRANEMVAAISFARSEAIKRGRPVTLCRSANAGSGAESGWICETGGGGWENGWFVFEDTNSNGAADTGEARLRGKGDFGTAAYTMRGNTNVADRITFTDQGMSPGFNGTFTVCDTHRRVARQIVVVVTGRSLPPTAGTCS</sequence>
<organism evidence="12 13">
    <name type="scientific">Panacagrimonas perspica</name>
    <dbReference type="NCBI Taxonomy" id="381431"/>
    <lineage>
        <taxon>Bacteria</taxon>
        <taxon>Pseudomonadati</taxon>
        <taxon>Pseudomonadota</taxon>
        <taxon>Gammaproteobacteria</taxon>
        <taxon>Nevskiales</taxon>
        <taxon>Nevskiaceae</taxon>
        <taxon>Panacagrimonas</taxon>
    </lineage>
</organism>
<evidence type="ECO:0000313" key="12">
    <source>
        <dbReference type="EMBL" id="TDU30792.1"/>
    </source>
</evidence>
<evidence type="ECO:0000256" key="1">
    <source>
        <dbReference type="ARBA" id="ARBA00004377"/>
    </source>
</evidence>
<dbReference type="NCBIfam" id="TIGR02532">
    <property type="entry name" value="IV_pilin_GFxxxE"/>
    <property type="match status" value="1"/>
</dbReference>
<dbReference type="InterPro" id="IPR045584">
    <property type="entry name" value="Pilin-like"/>
</dbReference>
<evidence type="ECO:0000256" key="3">
    <source>
        <dbReference type="ARBA" id="ARBA00022475"/>
    </source>
</evidence>
<dbReference type="Pfam" id="PF07963">
    <property type="entry name" value="N_methyl"/>
    <property type="match status" value="1"/>
</dbReference>
<keyword evidence="7" id="KW-1133">Transmembrane helix</keyword>
<evidence type="ECO:0000256" key="7">
    <source>
        <dbReference type="ARBA" id="ARBA00022989"/>
    </source>
</evidence>
<evidence type="ECO:0000313" key="13">
    <source>
        <dbReference type="Proteomes" id="UP000295341"/>
    </source>
</evidence>
<gene>
    <name evidence="12" type="ORF">DFR24_0146</name>
</gene>
<dbReference type="InterPro" id="IPR022346">
    <property type="entry name" value="T2SS_GspH"/>
</dbReference>
<feature type="domain" description="General secretion pathway GspH" evidence="11">
    <location>
        <begin position="43"/>
        <end position="169"/>
    </location>
</feature>
<evidence type="ECO:0000256" key="5">
    <source>
        <dbReference type="ARBA" id="ARBA00022519"/>
    </source>
</evidence>
<evidence type="ECO:0000256" key="4">
    <source>
        <dbReference type="ARBA" id="ARBA00022481"/>
    </source>
</evidence>
<dbReference type="GO" id="GO:0015627">
    <property type="term" value="C:type II protein secretion system complex"/>
    <property type="evidence" value="ECO:0007669"/>
    <property type="project" value="InterPro"/>
</dbReference>
<keyword evidence="3" id="KW-1003">Cell membrane</keyword>
<reference evidence="12 13" key="1">
    <citation type="submission" date="2019-03" db="EMBL/GenBank/DDBJ databases">
        <title>Genomic Encyclopedia of Type Strains, Phase IV (KMG-IV): sequencing the most valuable type-strain genomes for metagenomic binning, comparative biology and taxonomic classification.</title>
        <authorList>
            <person name="Goeker M."/>
        </authorList>
    </citation>
    <scope>NUCLEOTIDE SEQUENCE [LARGE SCALE GENOMIC DNA]</scope>
    <source>
        <strain evidence="12 13">DSM 26377</strain>
    </source>
</reference>
<dbReference type="EMBL" id="SOBT01000008">
    <property type="protein sequence ID" value="TDU30792.1"/>
    <property type="molecule type" value="Genomic_DNA"/>
</dbReference>
<dbReference type="Proteomes" id="UP000295341">
    <property type="component" value="Unassembled WGS sequence"/>
</dbReference>
<protein>
    <recommendedName>
        <fullName evidence="2">Type II secretion system protein H</fullName>
    </recommendedName>
    <alternativeName>
        <fullName evidence="10">General secretion pathway protein H</fullName>
    </alternativeName>
</protein>
<comment type="similarity">
    <text evidence="9">Belongs to the GSP H family.</text>
</comment>
<dbReference type="RefSeq" id="WP_133879433.1">
    <property type="nucleotide sequence ID" value="NZ_MWIN01000023.1"/>
</dbReference>